<dbReference type="InterPro" id="IPR057326">
    <property type="entry name" value="KR_dom"/>
</dbReference>
<feature type="compositionally biased region" description="Low complexity" evidence="9">
    <location>
        <begin position="250"/>
        <end position="275"/>
    </location>
</feature>
<dbReference type="GO" id="GO:0006633">
    <property type="term" value="P:fatty acid biosynthetic process"/>
    <property type="evidence" value="ECO:0007669"/>
    <property type="project" value="InterPro"/>
</dbReference>
<dbReference type="PROSITE" id="PS52019">
    <property type="entry name" value="PKS_MFAS_DH"/>
    <property type="match status" value="1"/>
</dbReference>
<evidence type="ECO:0000256" key="8">
    <source>
        <dbReference type="PROSITE-ProRule" id="PRU01363"/>
    </source>
</evidence>
<dbReference type="PROSITE" id="PS50075">
    <property type="entry name" value="CARRIER"/>
    <property type="match status" value="3"/>
</dbReference>
<dbReference type="Gene3D" id="3.40.47.10">
    <property type="match status" value="3"/>
</dbReference>
<dbReference type="Pfam" id="PF08659">
    <property type="entry name" value="KR"/>
    <property type="match status" value="3"/>
</dbReference>
<dbReference type="EMBL" id="CP058905">
    <property type="protein sequence ID" value="QLK00631.1"/>
    <property type="molecule type" value="Genomic_DNA"/>
</dbReference>
<feature type="compositionally biased region" description="Low complexity" evidence="9">
    <location>
        <begin position="2312"/>
        <end position="2321"/>
    </location>
</feature>
<dbReference type="Pfam" id="PF21089">
    <property type="entry name" value="PKS_DH_N"/>
    <property type="match status" value="1"/>
</dbReference>
<feature type="domain" description="PKS/mFAS DH" evidence="12">
    <location>
        <begin position="2484"/>
        <end position="2758"/>
    </location>
</feature>
<dbReference type="InterPro" id="IPR014031">
    <property type="entry name" value="Ketoacyl_synth_C"/>
</dbReference>
<dbReference type="Gene3D" id="3.40.50.720">
    <property type="entry name" value="NAD(P)-binding Rossmann-like Domain"/>
    <property type="match status" value="3"/>
</dbReference>
<dbReference type="FunFam" id="3.40.47.10:FF:000019">
    <property type="entry name" value="Polyketide synthase type I"/>
    <property type="match status" value="2"/>
</dbReference>
<dbReference type="InterPro" id="IPR042104">
    <property type="entry name" value="PKS_dehydratase_sf"/>
</dbReference>
<evidence type="ECO:0000256" key="6">
    <source>
        <dbReference type="ARBA" id="ARBA00022679"/>
    </source>
</evidence>
<sequence>MVRPGGVYVVSGGGGGLGRLVVRWLVDGGAGWVVVLSRSVVEAGWLAGFGGRVVSVVGDVGARSVVGEALVRARGLGVVRGVLHVAGVVRDAVVWEKSPEVVGEVVGGKAWGAVWLDELTASDPLDFFVTFGALAGIRGNLGQSDYAYANRFLDELVWWRSGLSGRSGRSVSVAWPLWRGGGMGLDPATERYMRRTGGLEPLEPGEGLALLAGAITGDATHVIPVKGDRDKILRRYVGDPSAPETGIESGAPGSATGTTGTAPTATAVPANPPARAVDPARLTSAVRHDVARGVGEVLRVPLAQISHSAELSEFGFDSITFTELATWLNDRWGVELLPSVFYDHPTLEAFADFVVQRYADQLARHYRMGSSPASPAAGPGAASPSVTPPVAVADAEDAPVPVRSTPTPPVPTPAPPLDEALPAMPAGPLPPRPFAADTTSSLPSQPLPAGSSVTSSFGGEPVAIVGMAGMFPGGGGVEGFWRAVRSGEVLVGEVPADRWNWREWHGDPRSGERTSVRWGAFLSDIDKFDCRFFGISPAEAELMDPQQRLFLQVVWGALEDSGHRVSELAGGRVGLFVGVGGSDYQELLRASGVGVGAHSATGVAHSVLANRVSFLLDFRGVSEPVDTACSASLVAVHRGVQVLRSGECDVVVAGGVNVLCSPTGFVAFSRAGMLAGDGLCKAFDAGADGYVRGEGVGAVVLKLLSRAVADGDHVYGVVRGSAVGHGGRGVSLTAPSSRAQAEVVEAAWRDAGVSVGSVGFVEAHGTGTRLGDPVEVAGLRLAFERLGGEGVGFCGLGSVKGNVGHLETAAGVASLVKVLLSMRDGVLAPQATFRELSPFVEVGGSPFFVVDGLRRWERRGGVPRRAGVSSFGYGGVNAHVVVEEYVPAAGAGVVDDGRARVVCLSARTPDRLRAYAQALLDHIDTHPGQPLADIAYTLHVGRDPMRERLAVVASTMEELRHALDRFLDGDQPPGVHRGTAGADHPLRQVLSTGDTAAVLVDHLVDGGDHERLALCWANGLDVDWGSLYRSERRRRLPLPTYPFAGERHWVPGPLRAPAHPDVPSTTWLRTVWRPAPAPDPAPAGDVLVLIGDGAVPDRHRWQHVITASADDPAGGLGGLPSSAHRIDVLHSAALDAAPNSDPDPDAGDPAALLGVLLPLLVGLLDRPDLRSLRLVYGHPAIDGTPSPRHAAVAALLRSAMQEDRRLSARTVEVVGAPDRAALLAELDRAGAVEVRHEHGRRLVRRLVEEEYGGSSEARPGEPAGVIRLRHGGVYLITGGVGGVGAHLATHLARTVDARLVLVGRSATGDPERIAALERTGAEVLYLSGNVSRLEDVTRIVATVRERFGRIDGVVHAAGVLRDGFLRGRSRADVEEVLATKVAGARLLDQATRGAGRDFLLFCSSIAGVVGNAGQAAYAYANAYLGHYAARQHALGDPTVRVVHWPLWADGGMAVDRAALADAFDASGVEPLPTSDGVAALERVLGVARPEAILGYGLPRLFGHLSRVFDDPAAPIPAPVAPAVPATGAVGPAAPPTPMEARPPAAVVAAPATPASATLPATVAASSPVDRAEHLLRGVLAALMKLPPDELNPTTPLVDYGMDSMVVRALNEELAARLGPLPSTLAYEHPTLAALADYLGTHHGDRLPAPAPVDPAPAAAVGTPAPAVSVPVPAVSAPAASAPAGAAEPAPIAEPVTGQAAASAPAATAGSGVAAASGRTDRATRTGPGAACVPHAVVTSPEAVADIAVIGLSGRYPGAEDVDAFWHRLVSGDDGVTEIPADRWDTDGFYDPDPERAAEGRSYSRWGAFLDGIDQFDPLLFGISPREAEVMDPQERLFLQAAWATFESAGYPRRRLRTQARSVGVFAGVTSYTYLLWGPHEWARGNPTNPQTTPWSLANRVSYLLDLSGPSMPVDTACSSSLTALHLACDSLRSGECDLALAGGVNLYLHPARYVTLSQARMLSPTGRCRSFGAGGDGFVPGEGVGAVLLKPLDAALRDRDHVYGLIKGTAVNHGGYTTGYTVPNPAAQAAVVARAQAAGGVDPRTVSYIEAHGTGTDLGDPIEVAGLTTAFREGTTDRQFCALGSVKSNIGHLEAAAGIAGLTKVLLQMRHRTLAPTLHCDPVNPNLDLAATPFYLQGERAAWAQPRVPVDDGHVTVPRRAGISSFGAGGANAHVVVEEYPQPAPTPEPTGPQLVVLSARTHDRLRAYAGRLAGYLRDASTGGDTGATVPTAGPADGGDTDRLAEVAALAGAVLGVPACRLDPDEPLAEQGLDVIGLATLAGRLAEAAGVARYADELSADVTLRQLAGAGPATTAGPAIGPDGSGPAGGGADGTGTALRLVDVAHTLRVGREPMAERLALVVSNVAELVDRLDAYLAGETGGVHHGAVRDGEMARDLVRGPAGAEYLRALTSSGDWDQLARLWVAGVDVDWTTVPGHDAGRTVPLPTYPFATGRYWFPRQADAGPGSPTGSAPAPGPVGEDRPHPLLGANTSTLALTRFTTLLSSAESVLRDHVIAGRPTLPGVAVLEMARAAAELTGEAPVTALRDVLWAQPVRVDAPLRVHLTLTLADGGARFELAGADGEPARYAQGRVLLGGEPPAPATPLDVAAIRAGLAGPVPGDDCYRLLAAAGFGYGPTFRAVRELYRGTGGALARWELPAGCSDAELAGLHPSVLDGALHTAMGLLDAETGGVPEAYVPFALAEVVRYAPLPRGGWAYATPAGGSRLRKVDVLIVDEAGRPAVRIAGLTLRALTGTGPAGTTARAVPAGTTPADVADRPANRGVGPLLFTADWREAALPQVASEGPAARLLLVEANAELRAAAIGTGLSYTEVDASGAYDALRRLAAARADARLLLAHPAGSPAGNGLPALARTARLEQPRLVVSTLETDDTVTAAALTVEAARGGADVEVRWRGGRRWVAEWRELPAPAVTDRPLVRPDGAYLVTGGLGGLGRLFVEYLAERGAGTVVVAGRFAPDAAARDWLAGLPVRVVHEAVDVTDRMAVAALAGRFGRKYPPLRGVLHAAGVLRDGLLVTKGDDAWEPVCAPKVIGTQLLDTATADAELDWFVSFSSAAGAVGNPGQAEYAYANRFLDVYAAHRDRLRERGERRGRSLSIGWGLWADGGMGVDERTAAHLERTAGTLPIPTATGLAVFESALAHGLPYVGVLHGRRDTLRERMGLRAAAPVGPVSPPVGPADKDPAGGATDSPEEIESTLAEICAEVLKIPVGELDPEEDLGAYGLDSILMMTVLNRIEQRYATAVEPSALAEYGTLRALARHLHAARVRTAPATTGPTRAPVPAPARAGAARAGRATDQRVAVIGLAARLPGSPTVNAFWEHLRAGRDLVRELPADRFDVAALYSPDRTAEGRTYSRWGGFLDGDIFAFDAARFGIDEDDALVMDPHHRVMLELTEELLHDAGYRPEELAGTRAGVFLGGGESNYLKGRLESLPGRLMRRAVVNTIPNMAAARLSDFFDLRGPSQTVDTACSSALVAVHQACQALRTGDCDLAVVGGVELITDGYLHIGFSKAEVLSPGGACRVFDESADGIVPGEGAGLLLLKPYEAAVRDGDDIRAVILGGAVNNDGRTMGLTVPSLDGQRDVLRRALDAAGVRAGEISYLEAHGTGTLLGDPIEIRAATSVYGADGAAPQGCAVGSVKSNIGHLMRAAGAAALIKVVLALRHELIPPTLHCARPHPRFRFAESPFFPVTRPLPWPEEAGRPRRAAISAFGFGGTNAHLVLAGHVGPGGHRRPLPPPRFARRHYRVGDPVTDVRAGGPVADLQAGNGKPELDDILDRIQAGTLTPDAAAGLFGPSGFNGWKDDGRWAPTTTTALQTGPVG</sequence>
<comment type="pathway">
    <text evidence="2">Antibiotic biosynthesis.</text>
</comment>
<dbReference type="Pfam" id="PF00550">
    <property type="entry name" value="PP-binding"/>
    <property type="match status" value="4"/>
</dbReference>
<dbReference type="InterPro" id="IPR018201">
    <property type="entry name" value="Ketoacyl_synth_AS"/>
</dbReference>
<feature type="region of interest" description="Disordered" evidence="9">
    <location>
        <begin position="3817"/>
        <end position="3837"/>
    </location>
</feature>
<dbReference type="Pfam" id="PF22336">
    <property type="entry name" value="RhiE-like_linker"/>
    <property type="match status" value="2"/>
</dbReference>
<dbReference type="CDD" id="cd00833">
    <property type="entry name" value="PKS"/>
    <property type="match status" value="3"/>
</dbReference>
<feature type="domain" description="Carrier" evidence="10">
    <location>
        <begin position="3205"/>
        <end position="3282"/>
    </location>
</feature>
<keyword evidence="5" id="KW-0597">Phosphoprotein</keyword>
<evidence type="ECO:0000256" key="9">
    <source>
        <dbReference type="SAM" id="MobiDB-lite"/>
    </source>
</evidence>
<dbReference type="PROSITE" id="PS52004">
    <property type="entry name" value="KS3_2"/>
    <property type="match status" value="3"/>
</dbReference>
<dbReference type="Gene3D" id="1.10.1200.10">
    <property type="entry name" value="ACP-like"/>
    <property type="match status" value="3"/>
</dbReference>
<feature type="domain" description="Ketosynthase family 3 (KS3)" evidence="11">
    <location>
        <begin position="1743"/>
        <end position="2179"/>
    </location>
</feature>
<dbReference type="InterPro" id="IPR054514">
    <property type="entry name" value="RhiE-like_linker"/>
</dbReference>
<dbReference type="GO" id="GO:0005886">
    <property type="term" value="C:plasma membrane"/>
    <property type="evidence" value="ECO:0007669"/>
    <property type="project" value="TreeGrafter"/>
</dbReference>
<dbReference type="Pfam" id="PF16197">
    <property type="entry name" value="KAsynt_C_assoc"/>
    <property type="match status" value="1"/>
</dbReference>
<protein>
    <submittedName>
        <fullName evidence="13">SDR family NAD(P)-dependent oxidoreductase</fullName>
    </submittedName>
</protein>
<dbReference type="SUPFAM" id="SSF47336">
    <property type="entry name" value="ACP-like"/>
    <property type="match status" value="4"/>
</dbReference>
<feature type="compositionally biased region" description="Pro residues" evidence="9">
    <location>
        <begin position="406"/>
        <end position="416"/>
    </location>
</feature>
<evidence type="ECO:0000256" key="7">
    <source>
        <dbReference type="ARBA" id="ARBA00022737"/>
    </source>
</evidence>
<comment type="subcellular location">
    <subcellularLocation>
        <location evidence="1">Cytoplasm</location>
    </subcellularLocation>
</comment>
<feature type="region of interest" description="N-terminal hotdog fold" evidence="8">
    <location>
        <begin position="2484"/>
        <end position="2599"/>
    </location>
</feature>
<dbReference type="InterPro" id="IPR006162">
    <property type="entry name" value="Ppantetheine_attach_site"/>
</dbReference>
<organism evidence="13">
    <name type="scientific">Micromonospora carbonacea</name>
    <dbReference type="NCBI Taxonomy" id="47853"/>
    <lineage>
        <taxon>Bacteria</taxon>
        <taxon>Bacillati</taxon>
        <taxon>Actinomycetota</taxon>
        <taxon>Actinomycetes</taxon>
        <taxon>Micromonosporales</taxon>
        <taxon>Micromonosporaceae</taxon>
        <taxon>Micromonospora</taxon>
    </lineage>
</organism>
<feature type="compositionally biased region" description="Low complexity" evidence="9">
    <location>
        <begin position="1707"/>
        <end position="1717"/>
    </location>
</feature>
<dbReference type="InterPro" id="IPR049552">
    <property type="entry name" value="PKS_DH_N"/>
</dbReference>
<dbReference type="SMART" id="SM01294">
    <property type="entry name" value="PKS_PP_betabranch"/>
    <property type="match status" value="3"/>
</dbReference>
<dbReference type="PANTHER" id="PTHR43775:SF37">
    <property type="entry name" value="SI:DKEY-61P9.11"/>
    <property type="match status" value="1"/>
</dbReference>
<dbReference type="PROSITE" id="PS00606">
    <property type="entry name" value="KS3_1"/>
    <property type="match status" value="3"/>
</dbReference>
<dbReference type="InterPro" id="IPR049900">
    <property type="entry name" value="PKS_mFAS_DH"/>
</dbReference>
<dbReference type="GO" id="GO:0004315">
    <property type="term" value="F:3-oxoacyl-[acyl-carrier-protein] synthase activity"/>
    <property type="evidence" value="ECO:0007669"/>
    <property type="project" value="InterPro"/>
</dbReference>
<dbReference type="SMART" id="SM00823">
    <property type="entry name" value="PKS_PP"/>
    <property type="match status" value="4"/>
</dbReference>
<evidence type="ECO:0000256" key="4">
    <source>
        <dbReference type="ARBA" id="ARBA00022490"/>
    </source>
</evidence>
<evidence type="ECO:0000256" key="3">
    <source>
        <dbReference type="ARBA" id="ARBA00022450"/>
    </source>
</evidence>
<evidence type="ECO:0000256" key="2">
    <source>
        <dbReference type="ARBA" id="ARBA00004792"/>
    </source>
</evidence>
<dbReference type="InterPro" id="IPR049551">
    <property type="entry name" value="PKS_DH_C"/>
</dbReference>
<feature type="compositionally biased region" description="Low complexity" evidence="9">
    <location>
        <begin position="369"/>
        <end position="405"/>
    </location>
</feature>
<feature type="region of interest" description="C-terminal hotdog fold" evidence="8">
    <location>
        <begin position="2615"/>
        <end position="2758"/>
    </location>
</feature>
<feature type="active site" description="Proton acceptor; for dehydratase activity" evidence="8">
    <location>
        <position position="2513"/>
    </location>
</feature>
<evidence type="ECO:0000313" key="13">
    <source>
        <dbReference type="EMBL" id="QLK00631.1"/>
    </source>
</evidence>
<accession>A0A7D6GQT9</accession>
<feature type="region of interest" description="Disordered" evidence="9">
    <location>
        <begin position="3181"/>
        <end position="3209"/>
    </location>
</feature>
<name>A0A7D6GQT9_9ACTN</name>
<dbReference type="InterPro" id="IPR009081">
    <property type="entry name" value="PP-bd_ACP"/>
</dbReference>
<evidence type="ECO:0000259" key="11">
    <source>
        <dbReference type="PROSITE" id="PS52004"/>
    </source>
</evidence>
<feature type="region of interest" description="Disordered" evidence="9">
    <location>
        <begin position="2312"/>
        <end position="2332"/>
    </location>
</feature>
<feature type="region of interest" description="Disordered" evidence="9">
    <location>
        <begin position="368"/>
        <end position="454"/>
    </location>
</feature>
<dbReference type="SMART" id="SM00825">
    <property type="entry name" value="PKS_KS"/>
    <property type="match status" value="3"/>
</dbReference>
<dbReference type="CDD" id="cd08953">
    <property type="entry name" value="KR_2_SDR_x"/>
    <property type="match status" value="2"/>
</dbReference>
<dbReference type="Pfam" id="PF02801">
    <property type="entry name" value="Ketoacyl-synt_C"/>
    <property type="match status" value="3"/>
</dbReference>
<evidence type="ECO:0000259" key="12">
    <source>
        <dbReference type="PROSITE" id="PS52019"/>
    </source>
</evidence>
<dbReference type="SUPFAM" id="SSF53901">
    <property type="entry name" value="Thiolase-like"/>
    <property type="match status" value="3"/>
</dbReference>
<dbReference type="SMART" id="SM00826">
    <property type="entry name" value="PKS_DH"/>
    <property type="match status" value="1"/>
</dbReference>
<dbReference type="PANTHER" id="PTHR43775">
    <property type="entry name" value="FATTY ACID SYNTHASE"/>
    <property type="match status" value="1"/>
</dbReference>
<gene>
    <name evidence="13" type="ORF">HZU44_11855</name>
</gene>
<feature type="compositionally biased region" description="Gly residues" evidence="9">
    <location>
        <begin position="2322"/>
        <end position="2332"/>
    </location>
</feature>
<dbReference type="InterPro" id="IPR036736">
    <property type="entry name" value="ACP-like_sf"/>
</dbReference>
<feature type="compositionally biased region" description="Low complexity" evidence="9">
    <location>
        <begin position="2461"/>
        <end position="2473"/>
    </location>
</feature>
<proteinExistence type="predicted"/>
<dbReference type="InterPro" id="IPR020841">
    <property type="entry name" value="PKS_Beta-ketoAc_synthase_dom"/>
</dbReference>
<keyword evidence="6" id="KW-0808">Transferase</keyword>
<dbReference type="InterPro" id="IPR032821">
    <property type="entry name" value="PKS_assoc"/>
</dbReference>
<evidence type="ECO:0000256" key="1">
    <source>
        <dbReference type="ARBA" id="ARBA00004496"/>
    </source>
</evidence>
<evidence type="ECO:0000256" key="5">
    <source>
        <dbReference type="ARBA" id="ARBA00022553"/>
    </source>
</evidence>
<dbReference type="SMART" id="SM00822">
    <property type="entry name" value="PKS_KR"/>
    <property type="match status" value="3"/>
</dbReference>
<feature type="compositionally biased region" description="Low complexity" evidence="9">
    <location>
        <begin position="2758"/>
        <end position="2772"/>
    </location>
</feature>
<dbReference type="Pfam" id="PF00109">
    <property type="entry name" value="ketoacyl-synt"/>
    <property type="match status" value="3"/>
</dbReference>
<feature type="active site" description="Proton donor; for dehydratase activity" evidence="8">
    <location>
        <position position="2675"/>
    </location>
</feature>
<dbReference type="GO" id="GO:0004312">
    <property type="term" value="F:fatty acid synthase activity"/>
    <property type="evidence" value="ECO:0007669"/>
    <property type="project" value="TreeGrafter"/>
</dbReference>
<dbReference type="InterPro" id="IPR020807">
    <property type="entry name" value="PKS_DH"/>
</dbReference>
<feature type="domain" description="Carrier" evidence="10">
    <location>
        <begin position="281"/>
        <end position="358"/>
    </location>
</feature>
<dbReference type="InterPro" id="IPR020806">
    <property type="entry name" value="PKS_PP-bd"/>
</dbReference>
<keyword evidence="3" id="KW-0596">Phosphopantetheine</keyword>
<dbReference type="Gene3D" id="3.10.129.110">
    <property type="entry name" value="Polyketide synthase dehydratase"/>
    <property type="match status" value="1"/>
</dbReference>
<dbReference type="InterPro" id="IPR016039">
    <property type="entry name" value="Thiolase-like"/>
</dbReference>
<feature type="domain" description="Carrier" evidence="10">
    <location>
        <begin position="1569"/>
        <end position="1642"/>
    </location>
</feature>
<dbReference type="Gene3D" id="1.10.1240.100">
    <property type="match status" value="1"/>
</dbReference>
<feature type="region of interest" description="Disordered" evidence="9">
    <location>
        <begin position="1707"/>
        <end position="1727"/>
    </location>
</feature>
<feature type="domain" description="Ketosynthase family 3 (KS3)" evidence="11">
    <location>
        <begin position="459"/>
        <end position="884"/>
    </location>
</feature>
<reference evidence="13" key="1">
    <citation type="submission" date="2020-08" db="EMBL/GenBank/DDBJ databases">
        <title>A bifunctional nitrone conjugated secondary metabolite targeting the ribosome.</title>
        <authorList>
            <person name="Limbrick E.M."/>
            <person name="Graf M."/>
            <person name="Derewacz D.K."/>
            <person name="Nguyen F."/>
            <person name="Spraggins J.M."/>
            <person name="Wieland M."/>
            <person name="Ynigez-Gutierrez A.E."/>
            <person name="Reisman B.J."/>
            <person name="Zinshteyn B."/>
            <person name="McCulloch K."/>
            <person name="Iverson T.M."/>
            <person name="Green R."/>
            <person name="Wilson D.N."/>
            <person name="Bachmann B.O."/>
        </authorList>
    </citation>
    <scope>NUCLEOTIDE SEQUENCE</scope>
    <source>
        <strain evidence="13">Africana</strain>
    </source>
</reference>
<dbReference type="InterPro" id="IPR014030">
    <property type="entry name" value="Ketoacyl_synth_N"/>
</dbReference>
<keyword evidence="7" id="KW-0677">Repeat</keyword>
<feature type="domain" description="Ketosynthase family 3 (KS3)" evidence="11">
    <location>
        <begin position="3313"/>
        <end position="3740"/>
    </location>
</feature>
<feature type="region of interest" description="Disordered" evidence="9">
    <location>
        <begin position="2459"/>
        <end position="2486"/>
    </location>
</feature>
<dbReference type="InterPro" id="IPR036291">
    <property type="entry name" value="NAD(P)-bd_dom_sf"/>
</dbReference>
<evidence type="ECO:0000259" key="10">
    <source>
        <dbReference type="PROSITE" id="PS50075"/>
    </source>
</evidence>
<dbReference type="GO" id="GO:0031177">
    <property type="term" value="F:phosphopantetheine binding"/>
    <property type="evidence" value="ECO:0007669"/>
    <property type="project" value="InterPro"/>
</dbReference>
<dbReference type="InterPro" id="IPR050091">
    <property type="entry name" value="PKS_NRPS_Biosynth_Enz"/>
</dbReference>
<feature type="region of interest" description="Disordered" evidence="9">
    <location>
        <begin position="238"/>
        <end position="275"/>
    </location>
</feature>
<dbReference type="SUPFAM" id="SSF51735">
    <property type="entry name" value="NAD(P)-binding Rossmann-fold domains"/>
    <property type="match status" value="4"/>
</dbReference>
<feature type="compositionally biased region" description="Polar residues" evidence="9">
    <location>
        <begin position="3825"/>
        <end position="3837"/>
    </location>
</feature>
<dbReference type="Pfam" id="PF14765">
    <property type="entry name" value="PS-DH"/>
    <property type="match status" value="1"/>
</dbReference>
<dbReference type="GO" id="GO:0071770">
    <property type="term" value="P:DIM/DIP cell wall layer assembly"/>
    <property type="evidence" value="ECO:0007669"/>
    <property type="project" value="TreeGrafter"/>
</dbReference>
<feature type="region of interest" description="Disordered" evidence="9">
    <location>
        <begin position="2758"/>
        <end position="2778"/>
    </location>
</feature>
<dbReference type="GO" id="GO:0005737">
    <property type="term" value="C:cytoplasm"/>
    <property type="evidence" value="ECO:0007669"/>
    <property type="project" value="UniProtKB-SubCell"/>
</dbReference>
<keyword evidence="4" id="KW-0963">Cytoplasm</keyword>
<dbReference type="Gene3D" id="3.30.70.3290">
    <property type="match status" value="1"/>
</dbReference>
<dbReference type="PROSITE" id="PS00012">
    <property type="entry name" value="PHOSPHOPANTETHEINE"/>
    <property type="match status" value="2"/>
</dbReference>
<dbReference type="InterPro" id="IPR013968">
    <property type="entry name" value="PKS_KR"/>
</dbReference>